<keyword evidence="1" id="KW-1133">Transmembrane helix</keyword>
<reference evidence="2" key="1">
    <citation type="submission" date="2021-06" db="EMBL/GenBank/DDBJ databases">
        <title>Sequencing of actinobacteria type strains.</title>
        <authorList>
            <person name="Nguyen G.-S."/>
            <person name="Wentzel A."/>
        </authorList>
    </citation>
    <scope>NUCLEOTIDE SEQUENCE</scope>
    <source>
        <strain evidence="2">P38-E01</strain>
    </source>
</reference>
<keyword evidence="3" id="KW-1185">Reference proteome</keyword>
<dbReference type="EMBL" id="JAELVF020000001">
    <property type="protein sequence ID" value="MBU7597161.1"/>
    <property type="molecule type" value="Genomic_DNA"/>
</dbReference>
<evidence type="ECO:0000313" key="2">
    <source>
        <dbReference type="EMBL" id="MBU7597161.1"/>
    </source>
</evidence>
<accession>A0A949JC78</accession>
<dbReference type="Proteomes" id="UP000694501">
    <property type="component" value="Unassembled WGS sequence"/>
</dbReference>
<evidence type="ECO:0000256" key="1">
    <source>
        <dbReference type="SAM" id="Phobius"/>
    </source>
</evidence>
<dbReference type="RefSeq" id="WP_211043370.1">
    <property type="nucleotide sequence ID" value="NZ_JAELVF020000001.1"/>
</dbReference>
<keyword evidence="1" id="KW-0472">Membrane</keyword>
<comment type="caution">
    <text evidence="2">The sequence shown here is derived from an EMBL/GenBank/DDBJ whole genome shotgun (WGS) entry which is preliminary data.</text>
</comment>
<feature type="transmembrane region" description="Helical" evidence="1">
    <location>
        <begin position="67"/>
        <end position="88"/>
    </location>
</feature>
<organism evidence="2 3">
    <name type="scientific">Streptomyces tardus</name>
    <dbReference type="NCBI Taxonomy" id="2780544"/>
    <lineage>
        <taxon>Bacteria</taxon>
        <taxon>Bacillati</taxon>
        <taxon>Actinomycetota</taxon>
        <taxon>Actinomycetes</taxon>
        <taxon>Kitasatosporales</taxon>
        <taxon>Streptomycetaceae</taxon>
        <taxon>Streptomyces</taxon>
    </lineage>
</organism>
<proteinExistence type="predicted"/>
<dbReference type="AlphaFoldDB" id="A0A949JC78"/>
<sequence length="91" mass="10193">MKLSTYTGTDPQGRTHEVHIREGRLFTRVLECDSCGLRTDATFSARARVEDHLRTHEVETSERVVHLARIALAVIIAVVVTFYIVAAVSNQ</sequence>
<evidence type="ECO:0000313" key="3">
    <source>
        <dbReference type="Proteomes" id="UP000694501"/>
    </source>
</evidence>
<keyword evidence="1" id="KW-0812">Transmembrane</keyword>
<gene>
    <name evidence="2" type="ORF">JGS22_005810</name>
</gene>
<name>A0A949JC78_9ACTN</name>
<protein>
    <submittedName>
        <fullName evidence="2">Uncharacterized protein</fullName>
    </submittedName>
</protein>